<evidence type="ECO:0000313" key="1">
    <source>
        <dbReference type="EMBL" id="ODQ67040.1"/>
    </source>
</evidence>
<dbReference type="AlphaFoldDB" id="A0A1E3PP10"/>
<reference evidence="1 2" key="1">
    <citation type="journal article" date="2016" name="Proc. Natl. Acad. Sci. U.S.A.">
        <title>Comparative genomics of biotechnologically important yeasts.</title>
        <authorList>
            <person name="Riley R."/>
            <person name="Haridas S."/>
            <person name="Wolfe K.H."/>
            <person name="Lopes M.R."/>
            <person name="Hittinger C.T."/>
            <person name="Goeker M."/>
            <person name="Salamov A.A."/>
            <person name="Wisecaver J.H."/>
            <person name="Long T.M."/>
            <person name="Calvey C.H."/>
            <person name="Aerts A.L."/>
            <person name="Barry K.W."/>
            <person name="Choi C."/>
            <person name="Clum A."/>
            <person name="Coughlan A.Y."/>
            <person name="Deshpande S."/>
            <person name="Douglass A.P."/>
            <person name="Hanson S.J."/>
            <person name="Klenk H.-P."/>
            <person name="LaButti K.M."/>
            <person name="Lapidus A."/>
            <person name="Lindquist E.A."/>
            <person name="Lipzen A.M."/>
            <person name="Meier-Kolthoff J.P."/>
            <person name="Ohm R.A."/>
            <person name="Otillar R.P."/>
            <person name="Pangilinan J.L."/>
            <person name="Peng Y."/>
            <person name="Rokas A."/>
            <person name="Rosa C.A."/>
            <person name="Scheuner C."/>
            <person name="Sibirny A.A."/>
            <person name="Slot J.C."/>
            <person name="Stielow J.B."/>
            <person name="Sun H."/>
            <person name="Kurtzman C.P."/>
            <person name="Blackwell M."/>
            <person name="Grigoriev I.V."/>
            <person name="Jeffries T.W."/>
        </authorList>
    </citation>
    <scope>NUCLEOTIDE SEQUENCE [LARGE SCALE GENOMIC DNA]</scope>
    <source>
        <strain evidence="1 2">DSM 6958</strain>
    </source>
</reference>
<dbReference type="SUPFAM" id="SSF48452">
    <property type="entry name" value="TPR-like"/>
    <property type="match status" value="1"/>
</dbReference>
<proteinExistence type="predicted"/>
<dbReference type="Proteomes" id="UP000095009">
    <property type="component" value="Unassembled WGS sequence"/>
</dbReference>
<sequence>MPNNVLILLRAELDFSLKEAQPLICDTSRKWISNSSINEIPERLMDDLNAKISYIREILMTGSVEYTRCLIQFADDLVRRVPTGSQTYREKNGILLEKQIREFHVFFDSFYDKVFRIFNLSSSRPLLSTRIRNANQYRTDIKLFESLYFPTRQFYIGLLITVLQRYLPLDISTIIRNMSPKRSSLGNSLGFGPHDYNLSNANDNPQYDLSDVVRQRLYNLFMKDIVLRILTALGDLHRKHHESKASLSRRKAPAGSKRSCPVRKLVSKNNRFNYTGQDSYMFYSIAHSLNPGDSSLLLRLSEIARENYDHINALYWGLQAYLSFYKMESILQVPEMTFKYNTRLFTKIELLTNNFDLIQKSLTQKQFNLINSSLNKPKILPELLDYFSFLFCWLIQVETSRDGTITSEIALRDLTLDGNGDVIAEISKQRMTELRAVLTDNLDYKNDYLIKLILIGIESIRYCQMTGKNQVHYEIVLTIVLELFEAILSPFFTTEEDASEEIMLLILPGARLILAWLNDYMTIIEPTNKDDTSESKNENAKNLTSFCLSAKCINLLEKLFVCLAVFMSKLEDFQKKISLAANMEIGMATYTHANHNRAQPLKNKSLRVTSFNSINKLGNQQFLDRIFYNGKFGFLEDECTNDTEIFSSNKLNDVPWALAAVMAPIASVFDQRYHQLIIYIQIITTSCIRLSVHGDRYETSTKRSVVRLKFDDSKKTFRLREHLDYAVKKL</sequence>
<dbReference type="EMBL" id="KV454407">
    <property type="protein sequence ID" value="ODQ67040.1"/>
    <property type="molecule type" value="Genomic_DNA"/>
</dbReference>
<protein>
    <submittedName>
        <fullName evidence="1">Uncharacterized protein</fullName>
    </submittedName>
</protein>
<name>A0A1E3PP10_9ASCO</name>
<dbReference type="InterPro" id="IPR011990">
    <property type="entry name" value="TPR-like_helical_dom_sf"/>
</dbReference>
<organism evidence="1 2">
    <name type="scientific">Nadsonia fulvescens var. elongata DSM 6958</name>
    <dbReference type="NCBI Taxonomy" id="857566"/>
    <lineage>
        <taxon>Eukaryota</taxon>
        <taxon>Fungi</taxon>
        <taxon>Dikarya</taxon>
        <taxon>Ascomycota</taxon>
        <taxon>Saccharomycotina</taxon>
        <taxon>Dipodascomycetes</taxon>
        <taxon>Dipodascales</taxon>
        <taxon>Dipodascales incertae sedis</taxon>
        <taxon>Nadsonia</taxon>
    </lineage>
</organism>
<accession>A0A1E3PP10</accession>
<gene>
    <name evidence="1" type="ORF">NADFUDRAFT_49487</name>
</gene>
<evidence type="ECO:0000313" key="2">
    <source>
        <dbReference type="Proteomes" id="UP000095009"/>
    </source>
</evidence>
<keyword evidence="2" id="KW-1185">Reference proteome</keyword>